<dbReference type="GO" id="GO:0006099">
    <property type="term" value="P:tricarboxylic acid cycle"/>
    <property type="evidence" value="ECO:0007669"/>
    <property type="project" value="UniProtKB-UniPathway"/>
</dbReference>
<dbReference type="PROSITE" id="PS00450">
    <property type="entry name" value="ACONITASE_1"/>
    <property type="match status" value="1"/>
</dbReference>
<feature type="domain" description="Aconitase/3-isopropylmalate dehydratase large subunit alpha/beta/alpha" evidence="6">
    <location>
        <begin position="7"/>
        <end position="284"/>
    </location>
</feature>
<dbReference type="NCBIfam" id="TIGR01342">
    <property type="entry name" value="acon_putative"/>
    <property type="match status" value="1"/>
</dbReference>
<dbReference type="InterPro" id="IPR036008">
    <property type="entry name" value="Aconitase_4Fe-4S_dom"/>
</dbReference>
<dbReference type="KEGG" id="tta:Theth_0202"/>
<dbReference type="PROSITE" id="PS01244">
    <property type="entry name" value="ACONITASE_2"/>
    <property type="match status" value="1"/>
</dbReference>
<keyword evidence="5" id="KW-0411">Iron-sulfur</keyword>
<dbReference type="UniPathway" id="UPA00223">
    <property type="reaction ID" value="UER00718"/>
</dbReference>
<evidence type="ECO:0000256" key="2">
    <source>
        <dbReference type="ARBA" id="ARBA00022485"/>
    </source>
</evidence>
<dbReference type="Proteomes" id="UP000006804">
    <property type="component" value="Chromosome"/>
</dbReference>
<dbReference type="InterPro" id="IPR000573">
    <property type="entry name" value="AconitaseA/IPMdHydase_ssu_swvl"/>
</dbReference>
<dbReference type="EC" id="4.2.1.3" evidence="8"/>
<dbReference type="STRING" id="688269.Theth_0202"/>
<reference evidence="8 9" key="1">
    <citation type="submission" date="2010-11" db="EMBL/GenBank/DDBJ databases">
        <title>The complete genome of Thermotoga thermarum DSM 5069.</title>
        <authorList>
            <consortium name="US DOE Joint Genome Institute (JGI-PGF)"/>
            <person name="Lucas S."/>
            <person name="Copeland A."/>
            <person name="Lapidus A."/>
            <person name="Bruce D."/>
            <person name="Goodwin L."/>
            <person name="Pitluck S."/>
            <person name="Kyrpides N."/>
            <person name="Mavromatis K."/>
            <person name="Ivanova N."/>
            <person name="Zeytun A."/>
            <person name="Brettin T."/>
            <person name="Detter J.C."/>
            <person name="Tapia R."/>
            <person name="Han C."/>
            <person name="Land M."/>
            <person name="Hauser L."/>
            <person name="Markowitz V."/>
            <person name="Cheng J.-F."/>
            <person name="Hugenholtz P."/>
            <person name="Woyke T."/>
            <person name="Wu D."/>
            <person name="Spring S."/>
            <person name="Schroeder M."/>
            <person name="Brambilla E."/>
            <person name="Klenk H.-P."/>
            <person name="Eisen J.A."/>
        </authorList>
    </citation>
    <scope>NUCLEOTIDE SEQUENCE [LARGE SCALE GENOMIC DNA]</scope>
    <source>
        <strain evidence="8 9">DSM 5069</strain>
    </source>
</reference>
<dbReference type="InterPro" id="IPR001030">
    <property type="entry name" value="Acoase/IPM_deHydtase_lsu_aba"/>
</dbReference>
<dbReference type="InterPro" id="IPR006250">
    <property type="entry name" value="Aconitase_put"/>
</dbReference>
<dbReference type="Gene3D" id="3.30.499.10">
    <property type="entry name" value="Aconitase, domain 3"/>
    <property type="match status" value="2"/>
</dbReference>
<evidence type="ECO:0000256" key="4">
    <source>
        <dbReference type="ARBA" id="ARBA00023004"/>
    </source>
</evidence>
<dbReference type="HOGENOM" id="CLU_006714_2_3_0"/>
<sequence length="642" mass="69600">MGYNITQKILLEHLVEGELKPGEEIAIKIDQTLTQDATGTMVYLQLEAMGISKVKTKKSVAYVDHNTLQVGFENADDHKFIATAAKKYGVYYSKAGNGICHQVHLERFAVPGQTLLGSDSHTPTAGGLGCLAIGAGGLDVAAAMAGYPYYLKMPRIVNVELRGKLKPWVTAKDVIFELLRRLTVKGGVGKIFEYTGEGVKTLSIPERATIANMGAELGATTSIFPSDDVTYEFLKAQGREKDFVRIEPDEDAQYDEKIVIDLSKLEPLVAMPHSPDNVHPISEVKGIKVDQVIIGSCTNSSFKDMALVAKILKGKTIHPDVSFAVVPGSRQVLMMMIQTGILSDIVSAGARILECACGPCIGMGQAPGSGAISVRTFNRNFKGRCGTPDAQVILASPAVAAITAVNGVLSDPRELGEMPEIAEPKQYYINDNMIIPPATDEKVEVFYGPNIKPIPVANKIGESIQGQVLIKVSDNISTDDIIPGTAKLLPLRSNIPALSEYCFVNIDKDFVKRAKAAGGGIIVAGENYGQGSSREHAALVPLYLGIKAVIAKSFARIHKDNLVNYGILPAIFENHDDYEKIEQEDVLLIENVKQLLKSGKGIVKNLTKQVEIPIYIDLTKRQVELLFEGGLLNYIKKKLERG</sequence>
<dbReference type="SUPFAM" id="SSF52016">
    <property type="entry name" value="LeuD/IlvD-like"/>
    <property type="match status" value="1"/>
</dbReference>
<comment type="cofactor">
    <cofactor evidence="1">
        <name>[4Fe-4S] cluster</name>
        <dbReference type="ChEBI" id="CHEBI:49883"/>
    </cofactor>
</comment>
<evidence type="ECO:0000256" key="3">
    <source>
        <dbReference type="ARBA" id="ARBA00022723"/>
    </source>
</evidence>
<keyword evidence="2" id="KW-0004">4Fe-4S</keyword>
<dbReference type="RefSeq" id="WP_013931527.1">
    <property type="nucleotide sequence ID" value="NC_015707.1"/>
</dbReference>
<feature type="domain" description="Aconitase A/isopropylmalate dehydratase small subunit swivel" evidence="7">
    <location>
        <begin position="512"/>
        <end position="573"/>
    </location>
</feature>
<dbReference type="InterPro" id="IPR015931">
    <property type="entry name" value="Acnase/IPM_dHydase_lsu_aba_1/3"/>
</dbReference>
<dbReference type="GO" id="GO:0008652">
    <property type="term" value="P:amino acid biosynthetic process"/>
    <property type="evidence" value="ECO:0007669"/>
    <property type="project" value="InterPro"/>
</dbReference>
<dbReference type="PANTHER" id="PTHR43160:SF3">
    <property type="entry name" value="ACONITATE HYDRATASE, MITOCHONDRIAL"/>
    <property type="match status" value="1"/>
</dbReference>
<dbReference type="NCBIfam" id="TIGR01343">
    <property type="entry name" value="hacA_fam"/>
    <property type="match status" value="1"/>
</dbReference>
<proteinExistence type="predicted"/>
<dbReference type="GO" id="GO:0003994">
    <property type="term" value="F:aconitate hydratase activity"/>
    <property type="evidence" value="ECO:0007669"/>
    <property type="project" value="UniProtKB-EC"/>
</dbReference>
<dbReference type="InterPro" id="IPR050926">
    <property type="entry name" value="Aconitase/IPM_isomerase"/>
</dbReference>
<keyword evidence="4" id="KW-0408">Iron</keyword>
<dbReference type="InterPro" id="IPR018136">
    <property type="entry name" value="Aconitase_4Fe-4S_BS"/>
</dbReference>
<dbReference type="InterPro" id="IPR015928">
    <property type="entry name" value="Aconitase/3IPM_dehydase_swvl"/>
</dbReference>
<evidence type="ECO:0000313" key="9">
    <source>
        <dbReference type="Proteomes" id="UP000006804"/>
    </source>
</evidence>
<dbReference type="AlphaFoldDB" id="F7YV20"/>
<keyword evidence="3" id="KW-0479">Metal-binding</keyword>
<dbReference type="CDD" id="cd01585">
    <property type="entry name" value="AcnA_Bact"/>
    <property type="match status" value="1"/>
</dbReference>
<dbReference type="EMBL" id="CP002351">
    <property type="protein sequence ID" value="AEH50304.1"/>
    <property type="molecule type" value="Genomic_DNA"/>
</dbReference>
<evidence type="ECO:0000256" key="1">
    <source>
        <dbReference type="ARBA" id="ARBA00001966"/>
    </source>
</evidence>
<name>F7YV20_9THEM</name>
<dbReference type="GO" id="GO:0051539">
    <property type="term" value="F:4 iron, 4 sulfur cluster binding"/>
    <property type="evidence" value="ECO:0007669"/>
    <property type="project" value="UniProtKB-KW"/>
</dbReference>
<gene>
    <name evidence="8" type="ORF">Theth_0202</name>
</gene>
<dbReference type="NCBIfam" id="NF001614">
    <property type="entry name" value="PRK00402.1"/>
    <property type="match status" value="1"/>
</dbReference>
<protein>
    <submittedName>
        <fullName evidence="8">Aconitase</fullName>
        <ecNumber evidence="8">4.2.1.3</ecNumber>
    </submittedName>
</protein>
<dbReference type="PATRIC" id="fig|688269.3.peg.207"/>
<accession>F7YV20</accession>
<dbReference type="FunFam" id="3.30.499.10:FF:000019">
    <property type="entry name" value="Aconitate hydratase"/>
    <property type="match status" value="1"/>
</dbReference>
<dbReference type="NCBIfam" id="NF005558">
    <property type="entry name" value="PRK07229.1"/>
    <property type="match status" value="1"/>
</dbReference>
<keyword evidence="8" id="KW-0456">Lyase</keyword>
<evidence type="ECO:0000256" key="5">
    <source>
        <dbReference type="ARBA" id="ARBA00023014"/>
    </source>
</evidence>
<dbReference type="OrthoDB" id="9802769at2"/>
<evidence type="ECO:0000259" key="7">
    <source>
        <dbReference type="Pfam" id="PF00694"/>
    </source>
</evidence>
<organism evidence="8 9">
    <name type="scientific">Pseudothermotoga thermarum DSM 5069</name>
    <dbReference type="NCBI Taxonomy" id="688269"/>
    <lineage>
        <taxon>Bacteria</taxon>
        <taxon>Thermotogati</taxon>
        <taxon>Thermotogota</taxon>
        <taxon>Thermotogae</taxon>
        <taxon>Thermotogales</taxon>
        <taxon>Thermotogaceae</taxon>
        <taxon>Pseudothermotoga</taxon>
    </lineage>
</organism>
<dbReference type="PANTHER" id="PTHR43160">
    <property type="entry name" value="ACONITATE HYDRATASE B"/>
    <property type="match status" value="1"/>
</dbReference>
<dbReference type="Gene3D" id="3.20.19.10">
    <property type="entry name" value="Aconitase, domain 4"/>
    <property type="match status" value="1"/>
</dbReference>
<dbReference type="SUPFAM" id="SSF53732">
    <property type="entry name" value="Aconitase iron-sulfur domain"/>
    <property type="match status" value="1"/>
</dbReference>
<dbReference type="InterPro" id="IPR006251">
    <property type="entry name" value="Homoacnase/IPMdehydase_lsu"/>
</dbReference>
<dbReference type="GO" id="GO:0046872">
    <property type="term" value="F:metal ion binding"/>
    <property type="evidence" value="ECO:0007669"/>
    <property type="project" value="UniProtKB-KW"/>
</dbReference>
<evidence type="ECO:0000313" key="8">
    <source>
        <dbReference type="EMBL" id="AEH50304.1"/>
    </source>
</evidence>
<evidence type="ECO:0000259" key="6">
    <source>
        <dbReference type="Pfam" id="PF00330"/>
    </source>
</evidence>
<dbReference type="Pfam" id="PF00694">
    <property type="entry name" value="Aconitase_C"/>
    <property type="match status" value="1"/>
</dbReference>
<dbReference type="eggNOG" id="COG1048">
    <property type="taxonomic scope" value="Bacteria"/>
</dbReference>
<dbReference type="PRINTS" id="PR00415">
    <property type="entry name" value="ACONITASE"/>
</dbReference>
<dbReference type="GO" id="GO:0005829">
    <property type="term" value="C:cytosol"/>
    <property type="evidence" value="ECO:0007669"/>
    <property type="project" value="TreeGrafter"/>
</dbReference>
<dbReference type="Pfam" id="PF00330">
    <property type="entry name" value="Aconitase"/>
    <property type="match status" value="1"/>
</dbReference>
<keyword evidence="9" id="KW-1185">Reference proteome</keyword>